<feature type="domain" description="Peptidase M28" evidence="21">
    <location>
        <begin position="193"/>
        <end position="379"/>
    </location>
</feature>
<keyword evidence="14" id="KW-0333">Golgi apparatus</keyword>
<evidence type="ECO:0000256" key="13">
    <source>
        <dbReference type="ARBA" id="ARBA00022833"/>
    </source>
</evidence>
<dbReference type="PANTHER" id="PTHR12053">
    <property type="entry name" value="PROTEASE FAMILY M28 PLASMA GLUTAMATE CARBOXYPEPTIDASE-RELATED"/>
    <property type="match status" value="1"/>
</dbReference>
<keyword evidence="10" id="KW-0732">Signal</keyword>
<dbReference type="AlphaFoldDB" id="A0A412FX16"/>
<evidence type="ECO:0000256" key="1">
    <source>
        <dbReference type="ARBA" id="ARBA00004240"/>
    </source>
</evidence>
<protein>
    <recommendedName>
        <fullName evidence="5">Carboxypeptidase Q</fullName>
    </recommendedName>
    <alternativeName>
        <fullName evidence="20">Plasma glutamate carboxypeptidase</fullName>
    </alternativeName>
</protein>
<dbReference type="PANTHER" id="PTHR12053:SF3">
    <property type="entry name" value="CARBOXYPEPTIDASE Q"/>
    <property type="match status" value="1"/>
</dbReference>
<evidence type="ECO:0000256" key="9">
    <source>
        <dbReference type="ARBA" id="ARBA00022723"/>
    </source>
</evidence>
<keyword evidence="8" id="KW-0645">Protease</keyword>
<keyword evidence="13" id="KW-0862">Zinc</keyword>
<evidence type="ECO:0000256" key="7">
    <source>
        <dbReference type="ARBA" id="ARBA00022645"/>
    </source>
</evidence>
<dbReference type="Proteomes" id="UP000284178">
    <property type="component" value="Unassembled WGS sequence"/>
</dbReference>
<keyword evidence="9" id="KW-0479">Metal-binding</keyword>
<gene>
    <name evidence="22" type="ORF">DWY25_11580</name>
</gene>
<evidence type="ECO:0000256" key="10">
    <source>
        <dbReference type="ARBA" id="ARBA00022729"/>
    </source>
</evidence>
<evidence type="ECO:0000256" key="3">
    <source>
        <dbReference type="ARBA" id="ARBA00004555"/>
    </source>
</evidence>
<dbReference type="InterPro" id="IPR007484">
    <property type="entry name" value="Peptidase_M28"/>
</dbReference>
<dbReference type="EMBL" id="QRUP01000014">
    <property type="protein sequence ID" value="RGR72699.1"/>
    <property type="molecule type" value="Genomic_DNA"/>
</dbReference>
<dbReference type="GO" id="GO:0005764">
    <property type="term" value="C:lysosome"/>
    <property type="evidence" value="ECO:0007669"/>
    <property type="project" value="UniProtKB-SubCell"/>
</dbReference>
<evidence type="ECO:0000256" key="4">
    <source>
        <dbReference type="ARBA" id="ARBA00004613"/>
    </source>
</evidence>
<keyword evidence="18" id="KW-0458">Lysosome</keyword>
<evidence type="ECO:0000256" key="11">
    <source>
        <dbReference type="ARBA" id="ARBA00022801"/>
    </source>
</evidence>
<evidence type="ECO:0000313" key="23">
    <source>
        <dbReference type="Proteomes" id="UP000284178"/>
    </source>
</evidence>
<evidence type="ECO:0000256" key="5">
    <source>
        <dbReference type="ARBA" id="ARBA00014116"/>
    </source>
</evidence>
<proteinExistence type="predicted"/>
<keyword evidence="6" id="KW-0964">Secreted</keyword>
<reference evidence="22 23" key="1">
    <citation type="submission" date="2018-08" db="EMBL/GenBank/DDBJ databases">
        <title>A genome reference for cultivated species of the human gut microbiota.</title>
        <authorList>
            <person name="Zou Y."/>
            <person name="Xue W."/>
            <person name="Luo G."/>
        </authorList>
    </citation>
    <scope>NUCLEOTIDE SEQUENCE [LARGE SCALE GENOMIC DNA]</scope>
    <source>
        <strain evidence="22 23">AF24-29</strain>
    </source>
</reference>
<evidence type="ECO:0000256" key="19">
    <source>
        <dbReference type="ARBA" id="ARBA00025833"/>
    </source>
</evidence>
<comment type="caution">
    <text evidence="22">The sequence shown here is derived from an EMBL/GenBank/DDBJ whole genome shotgun (WGS) entry which is preliminary data.</text>
</comment>
<comment type="subunit">
    <text evidence="19">Homodimer. The monomeric form is inactive while the homodimer is active.</text>
</comment>
<evidence type="ECO:0000256" key="8">
    <source>
        <dbReference type="ARBA" id="ARBA00022670"/>
    </source>
</evidence>
<keyword evidence="17" id="KW-0325">Glycoprotein</keyword>
<evidence type="ECO:0000256" key="6">
    <source>
        <dbReference type="ARBA" id="ARBA00022525"/>
    </source>
</evidence>
<dbReference type="GO" id="GO:0070573">
    <property type="term" value="F:metallodipeptidase activity"/>
    <property type="evidence" value="ECO:0007669"/>
    <property type="project" value="InterPro"/>
</dbReference>
<dbReference type="InterPro" id="IPR039866">
    <property type="entry name" value="CPQ"/>
</dbReference>
<dbReference type="GO" id="GO:0006508">
    <property type="term" value="P:proteolysis"/>
    <property type="evidence" value="ECO:0007669"/>
    <property type="project" value="UniProtKB-KW"/>
</dbReference>
<keyword evidence="12" id="KW-0256">Endoplasmic reticulum</keyword>
<dbReference type="GO" id="GO:0046872">
    <property type="term" value="F:metal ion binding"/>
    <property type="evidence" value="ECO:0007669"/>
    <property type="project" value="UniProtKB-KW"/>
</dbReference>
<keyword evidence="7" id="KW-0121">Carboxypeptidase</keyword>
<dbReference type="GeneID" id="83016032"/>
<evidence type="ECO:0000256" key="17">
    <source>
        <dbReference type="ARBA" id="ARBA00023180"/>
    </source>
</evidence>
<organism evidence="22 23">
    <name type="scientific">Holdemania filiformis</name>
    <dbReference type="NCBI Taxonomy" id="61171"/>
    <lineage>
        <taxon>Bacteria</taxon>
        <taxon>Bacillati</taxon>
        <taxon>Bacillota</taxon>
        <taxon>Erysipelotrichia</taxon>
        <taxon>Erysipelotrichales</taxon>
        <taxon>Erysipelotrichaceae</taxon>
        <taxon>Holdemania</taxon>
    </lineage>
</organism>
<evidence type="ECO:0000259" key="21">
    <source>
        <dbReference type="Pfam" id="PF04389"/>
    </source>
</evidence>
<evidence type="ECO:0000313" key="22">
    <source>
        <dbReference type="EMBL" id="RGR72699.1"/>
    </source>
</evidence>
<evidence type="ECO:0000256" key="18">
    <source>
        <dbReference type="ARBA" id="ARBA00023228"/>
    </source>
</evidence>
<dbReference type="Gene3D" id="3.40.630.10">
    <property type="entry name" value="Zn peptidases"/>
    <property type="match status" value="1"/>
</dbReference>
<dbReference type="RefSeq" id="WP_117895375.1">
    <property type="nucleotide sequence ID" value="NZ_CABJCV010000014.1"/>
</dbReference>
<keyword evidence="15" id="KW-0482">Metalloprotease</keyword>
<evidence type="ECO:0000256" key="15">
    <source>
        <dbReference type="ARBA" id="ARBA00023049"/>
    </source>
</evidence>
<keyword evidence="11 22" id="KW-0378">Hydrolase</keyword>
<dbReference type="Gene3D" id="3.50.30.30">
    <property type="match status" value="1"/>
</dbReference>
<accession>A0A412FX16</accession>
<dbReference type="Pfam" id="PF04389">
    <property type="entry name" value="Peptidase_M28"/>
    <property type="match status" value="1"/>
</dbReference>
<evidence type="ECO:0000256" key="2">
    <source>
        <dbReference type="ARBA" id="ARBA00004371"/>
    </source>
</evidence>
<keyword evidence="16" id="KW-0865">Zymogen</keyword>
<dbReference type="GO" id="GO:0004180">
    <property type="term" value="F:carboxypeptidase activity"/>
    <property type="evidence" value="ECO:0007669"/>
    <property type="project" value="UniProtKB-KW"/>
</dbReference>
<evidence type="ECO:0000256" key="12">
    <source>
        <dbReference type="ARBA" id="ARBA00022824"/>
    </source>
</evidence>
<keyword evidence="23" id="KW-1185">Reference proteome</keyword>
<sequence>MSTNQWELLQKIGFVRVSGSAEEKQAAEILREEVEARGEKARLEMFEVAGQVIKKVSCATEKTSYPVTAYGNCGETDETGLTAPFYYMEVPGPVSLQQASGKIVLVNGYLNYKLYQSLIDSGAVGFITYNGEARDSEETTDIAHRELREKLAELGKLPGVNMTIHDAMRLVQENPKMITLVVQQEAANAVSQNVIAEIQGLTRPEDVIVLTAHYDSVEYSTGVYDNGAGSVILMELLQHYHDHHPNRTLRFIWCGSEERGLLGSHAYVDTHEEDLKAIRFNLNVDVAGAILGHDSAWCLGPQSLEAMVQTYAAHNGIQLEVKSDVYSSDEVPFSDQGIPSVSFMRFGERGANYIHNRHDVLRYLSPESLEKTTKLVLNFLDQLDQSAVFPIERTIPEDQKKKIDAYLNKTQEKK</sequence>
<comment type="subcellular location">
    <subcellularLocation>
        <location evidence="1">Endoplasmic reticulum</location>
    </subcellularLocation>
    <subcellularLocation>
        <location evidence="3">Golgi apparatus</location>
    </subcellularLocation>
    <subcellularLocation>
        <location evidence="2">Lysosome</location>
    </subcellularLocation>
    <subcellularLocation>
        <location evidence="4">Secreted</location>
    </subcellularLocation>
</comment>
<evidence type="ECO:0000256" key="14">
    <source>
        <dbReference type="ARBA" id="ARBA00023034"/>
    </source>
</evidence>
<evidence type="ECO:0000256" key="16">
    <source>
        <dbReference type="ARBA" id="ARBA00023145"/>
    </source>
</evidence>
<dbReference type="SUPFAM" id="SSF53187">
    <property type="entry name" value="Zn-dependent exopeptidases"/>
    <property type="match status" value="1"/>
</dbReference>
<dbReference type="GO" id="GO:0005576">
    <property type="term" value="C:extracellular region"/>
    <property type="evidence" value="ECO:0007669"/>
    <property type="project" value="UniProtKB-SubCell"/>
</dbReference>
<name>A0A412FX16_9FIRM</name>
<evidence type="ECO:0000256" key="20">
    <source>
        <dbReference type="ARBA" id="ARBA00033328"/>
    </source>
</evidence>